<evidence type="ECO:0000313" key="9">
    <source>
        <dbReference type="EMBL" id="TKJ39787.1"/>
    </source>
</evidence>
<evidence type="ECO:0000256" key="6">
    <source>
        <dbReference type="ARBA" id="ARBA00023277"/>
    </source>
</evidence>
<keyword evidence="5" id="KW-0067">ATP-binding</keyword>
<proteinExistence type="predicted"/>
<dbReference type="InterPro" id="IPR014729">
    <property type="entry name" value="Rossmann-like_a/b/a_fold"/>
</dbReference>
<evidence type="ECO:0000256" key="5">
    <source>
        <dbReference type="ARBA" id="ARBA00022840"/>
    </source>
</evidence>
<sequence>MTELSLAKIYHDWSKLFDKCQDWRRRGLKIVFTNGVFDILHPGHFDYLAKAKELGDRLIVGLNSDSSVKRLKGDPRPLIVQEHRAFALSCLRQVDAIVIFKEDTPKKLITLLRPDVLVKGADYTEDQIVGADEVKSAGGKVHRVPLLEGLSTSSLIDTIKKKY</sequence>
<evidence type="ECO:0000256" key="2">
    <source>
        <dbReference type="ARBA" id="ARBA00022679"/>
    </source>
</evidence>
<keyword evidence="6" id="KW-0119">Carbohydrate metabolism</keyword>
<keyword evidence="3 9" id="KW-0548">Nucleotidyltransferase</keyword>
<dbReference type="Gene3D" id="3.40.50.620">
    <property type="entry name" value="HUPs"/>
    <property type="match status" value="1"/>
</dbReference>
<keyword evidence="4" id="KW-0547">Nucleotide-binding</keyword>
<dbReference type="Pfam" id="PF01467">
    <property type="entry name" value="CTP_transf_like"/>
    <property type="match status" value="1"/>
</dbReference>
<comment type="caution">
    <text evidence="9">The sequence shown here is derived from an EMBL/GenBank/DDBJ whole genome shotgun (WGS) entry which is preliminary data.</text>
</comment>
<organism evidence="9 10">
    <name type="scientific">candidate division LCP-89 bacterium B3_LCP</name>
    <dbReference type="NCBI Taxonomy" id="2012998"/>
    <lineage>
        <taxon>Bacteria</taxon>
        <taxon>Pseudomonadati</taxon>
        <taxon>Bacteria division LCP-89</taxon>
    </lineage>
</organism>
<dbReference type="InterPro" id="IPR011914">
    <property type="entry name" value="RfaE_dom_II"/>
</dbReference>
<dbReference type="GO" id="GO:0016779">
    <property type="term" value="F:nucleotidyltransferase activity"/>
    <property type="evidence" value="ECO:0007669"/>
    <property type="project" value="UniProtKB-KW"/>
</dbReference>
<feature type="domain" description="Cytidyltransferase-like" evidence="8">
    <location>
        <begin position="32"/>
        <end position="135"/>
    </location>
</feature>
<name>A0A532UYG7_UNCL8</name>
<dbReference type="GO" id="GO:0016773">
    <property type="term" value="F:phosphotransferase activity, alcohol group as acceptor"/>
    <property type="evidence" value="ECO:0007669"/>
    <property type="project" value="InterPro"/>
</dbReference>
<evidence type="ECO:0000313" key="10">
    <source>
        <dbReference type="Proteomes" id="UP000319619"/>
    </source>
</evidence>
<gene>
    <name evidence="9" type="primary">rfaE2</name>
    <name evidence="9" type="ORF">CEE37_10950</name>
</gene>
<dbReference type="NCBIfam" id="TIGR00125">
    <property type="entry name" value="cyt_tran_rel"/>
    <property type="match status" value="1"/>
</dbReference>
<accession>A0A532UYG7</accession>
<dbReference type="SUPFAM" id="SSF52374">
    <property type="entry name" value="Nucleotidylyl transferase"/>
    <property type="match status" value="1"/>
</dbReference>
<evidence type="ECO:0000259" key="8">
    <source>
        <dbReference type="Pfam" id="PF01467"/>
    </source>
</evidence>
<dbReference type="NCBIfam" id="TIGR02199">
    <property type="entry name" value="rfaE_dom_II"/>
    <property type="match status" value="1"/>
</dbReference>
<evidence type="ECO:0000256" key="3">
    <source>
        <dbReference type="ARBA" id="ARBA00022695"/>
    </source>
</evidence>
<dbReference type="EMBL" id="NJBN01000007">
    <property type="protein sequence ID" value="TKJ39787.1"/>
    <property type="molecule type" value="Genomic_DNA"/>
</dbReference>
<comment type="catalytic activity">
    <reaction evidence="7">
        <text>D-glycero-beta-D-manno-heptose 1-phosphate + ATP + H(+) = ADP-D-glycero-beta-D-manno-heptose + diphosphate</text>
        <dbReference type="Rhea" id="RHEA:27465"/>
        <dbReference type="ChEBI" id="CHEBI:15378"/>
        <dbReference type="ChEBI" id="CHEBI:30616"/>
        <dbReference type="ChEBI" id="CHEBI:33019"/>
        <dbReference type="ChEBI" id="CHEBI:59967"/>
        <dbReference type="ChEBI" id="CHEBI:61593"/>
        <dbReference type="EC" id="2.7.7.70"/>
    </reaction>
</comment>
<protein>
    <recommendedName>
        <fullName evidence="1">D-glycero-beta-D-manno-heptose 1-phosphate adenylyltransferase</fullName>
        <ecNumber evidence="1">2.7.7.70</ecNumber>
    </recommendedName>
</protein>
<evidence type="ECO:0000256" key="4">
    <source>
        <dbReference type="ARBA" id="ARBA00022741"/>
    </source>
</evidence>
<keyword evidence="2 9" id="KW-0808">Transferase</keyword>
<dbReference type="InterPro" id="IPR004821">
    <property type="entry name" value="Cyt_trans-like"/>
</dbReference>
<evidence type="ECO:0000256" key="1">
    <source>
        <dbReference type="ARBA" id="ARBA00012519"/>
    </source>
</evidence>
<evidence type="ECO:0000256" key="7">
    <source>
        <dbReference type="ARBA" id="ARBA00047428"/>
    </source>
</evidence>
<dbReference type="AlphaFoldDB" id="A0A532UYG7"/>
<dbReference type="PANTHER" id="PTHR43793:SF2">
    <property type="entry name" value="BIFUNCTIONAL PROTEIN HLDE"/>
    <property type="match status" value="1"/>
</dbReference>
<reference evidence="9 10" key="1">
    <citation type="submission" date="2017-06" db="EMBL/GenBank/DDBJ databases">
        <title>Novel microbial phyla capable of carbon fixation and sulfur reduction in deep-sea sediments.</title>
        <authorList>
            <person name="Huang J."/>
            <person name="Baker B."/>
            <person name="Wang Y."/>
        </authorList>
    </citation>
    <scope>NUCLEOTIDE SEQUENCE [LARGE SCALE GENOMIC DNA]</scope>
    <source>
        <strain evidence="9">B3_LCP</strain>
    </source>
</reference>
<dbReference type="InterPro" id="IPR050385">
    <property type="entry name" value="Archaeal_FAD_synthase"/>
</dbReference>
<dbReference type="Proteomes" id="UP000319619">
    <property type="component" value="Unassembled WGS sequence"/>
</dbReference>
<dbReference type="PANTHER" id="PTHR43793">
    <property type="entry name" value="FAD SYNTHASE"/>
    <property type="match status" value="1"/>
</dbReference>
<dbReference type="GO" id="GO:0005524">
    <property type="term" value="F:ATP binding"/>
    <property type="evidence" value="ECO:0007669"/>
    <property type="project" value="UniProtKB-KW"/>
</dbReference>
<dbReference type="EC" id="2.7.7.70" evidence="1"/>
<dbReference type="GO" id="GO:0005975">
    <property type="term" value="P:carbohydrate metabolic process"/>
    <property type="evidence" value="ECO:0007669"/>
    <property type="project" value="InterPro"/>
</dbReference>